<name>A0A074KSA5_9BACT</name>
<evidence type="ECO:0000256" key="1">
    <source>
        <dbReference type="SAM" id="MobiDB-lite"/>
    </source>
</evidence>
<dbReference type="eggNOG" id="COG1503">
    <property type="taxonomic scope" value="Bacteria"/>
</dbReference>
<reference evidence="2 3" key="1">
    <citation type="submission" date="2014-04" db="EMBL/GenBank/DDBJ databases">
        <title>Characterization and application of a salt tolerant electro-active bacterium.</title>
        <authorList>
            <person name="Yang L."/>
            <person name="Wei S."/>
            <person name="Tay Q.X.M."/>
        </authorList>
    </citation>
    <scope>NUCLEOTIDE SEQUENCE [LARGE SCALE GENOMIC DNA]</scope>
    <source>
        <strain evidence="2 3">LY1</strain>
    </source>
</reference>
<dbReference type="EMBL" id="JMIH01000023">
    <property type="protein sequence ID" value="KEO72841.1"/>
    <property type="molecule type" value="Genomic_DNA"/>
</dbReference>
<protein>
    <submittedName>
        <fullName evidence="2">Uncharacterized protein</fullName>
    </submittedName>
</protein>
<dbReference type="Pfam" id="PF18849">
    <property type="entry name" value="baeRF_family7"/>
    <property type="match status" value="1"/>
</dbReference>
<evidence type="ECO:0000313" key="2">
    <source>
        <dbReference type="EMBL" id="KEO72841.1"/>
    </source>
</evidence>
<dbReference type="AlphaFoldDB" id="A0A074KSA5"/>
<accession>A0A074KSA5</accession>
<keyword evidence="3" id="KW-1185">Reference proteome</keyword>
<gene>
    <name evidence="2" type="ORF">EL17_14535</name>
</gene>
<dbReference type="InterPro" id="IPR040837">
    <property type="entry name" value="Bact_RF_family7"/>
</dbReference>
<feature type="region of interest" description="Disordered" evidence="1">
    <location>
        <begin position="171"/>
        <end position="200"/>
    </location>
</feature>
<dbReference type="RefSeq" id="WP_035075811.1">
    <property type="nucleotide sequence ID" value="NZ_JMIH01000023.1"/>
</dbReference>
<proteinExistence type="predicted"/>
<dbReference type="Proteomes" id="UP000027821">
    <property type="component" value="Unassembled WGS sequence"/>
</dbReference>
<organism evidence="2 3">
    <name type="scientific">Anditalea andensis</name>
    <dbReference type="NCBI Taxonomy" id="1048983"/>
    <lineage>
        <taxon>Bacteria</taxon>
        <taxon>Pseudomonadati</taxon>
        <taxon>Bacteroidota</taxon>
        <taxon>Cytophagia</taxon>
        <taxon>Cytophagales</taxon>
        <taxon>Cytophagaceae</taxon>
        <taxon>Anditalea</taxon>
    </lineage>
</organism>
<comment type="caution">
    <text evidence="2">The sequence shown here is derived from an EMBL/GenBank/DDBJ whole genome shotgun (WGS) entry which is preliminary data.</text>
</comment>
<sequence length="391" mass="44647">MEIFNRTQFENLAKKTGNCIVSIYIPTNKQSTDSYQSDKTNFKNQLQETEIELKSKCGLEEKEAKAFLKPGYDLLEDYEFWKHNSDMLAFFIADGEVEYYRVPIHLPKSLHFAGKRPFLIPILPQLTGDGHFYLLYLNLDRIRLFEATKNTIDEIEIDPVAVAVSFTEEEERDENQASLQGQGGVGNAGVMHHGHAKGSDEEKKVTILNYFHRMTNMLEPILNKNPLPLYIAGVDYLIPLFRQASKYNHLQEGHVSGAQYNKADDLRELHEKAWKVAEPYFEKERVSRKEDFGFKASKNLAISNDNAKLIKASITGGVDTLLVNKNHEHLWGTFDEENFKVNFDDSANEDNHCLIDLAAVKVKENGGKVYMVDSENMPEDTLIAGTLRYEL</sequence>
<dbReference type="OrthoDB" id="4393931at2"/>
<dbReference type="STRING" id="1048983.EL17_14535"/>
<evidence type="ECO:0000313" key="3">
    <source>
        <dbReference type="Proteomes" id="UP000027821"/>
    </source>
</evidence>